<comment type="caution">
    <text evidence="2">The sequence shown here is derived from an EMBL/GenBank/DDBJ whole genome shotgun (WGS) entry which is preliminary data.</text>
</comment>
<proteinExistence type="predicted"/>
<accession>A0AA41VFV2</accession>
<dbReference type="EMBL" id="JAJJMA010213241">
    <property type="protein sequence ID" value="MCL7040507.1"/>
    <property type="molecule type" value="Genomic_DNA"/>
</dbReference>
<feature type="chain" id="PRO_5041259936" evidence="1">
    <location>
        <begin position="21"/>
        <end position="113"/>
    </location>
</feature>
<evidence type="ECO:0000256" key="1">
    <source>
        <dbReference type="SAM" id="SignalP"/>
    </source>
</evidence>
<keyword evidence="3" id="KW-1185">Reference proteome</keyword>
<evidence type="ECO:0000313" key="2">
    <source>
        <dbReference type="EMBL" id="MCL7040507.1"/>
    </source>
</evidence>
<name>A0AA41VFV2_PAPNU</name>
<protein>
    <submittedName>
        <fullName evidence="2">Uncharacterized protein</fullName>
    </submittedName>
</protein>
<evidence type="ECO:0000313" key="3">
    <source>
        <dbReference type="Proteomes" id="UP001177140"/>
    </source>
</evidence>
<gene>
    <name evidence="2" type="ORF">MKW94_029929</name>
</gene>
<reference evidence="2" key="1">
    <citation type="submission" date="2022-03" db="EMBL/GenBank/DDBJ databases">
        <title>A functionally conserved STORR gene fusion in Papaver species that diverged 16.8 million years ago.</title>
        <authorList>
            <person name="Catania T."/>
        </authorList>
    </citation>
    <scope>NUCLEOTIDE SEQUENCE</scope>
    <source>
        <strain evidence="2">S-191538</strain>
    </source>
</reference>
<dbReference type="AlphaFoldDB" id="A0AA41VFV2"/>
<keyword evidence="1" id="KW-0732">Signal</keyword>
<sequence length="113" mass="12018">MAKIQSLIIACVFICTLVASKTLMCTAKVDLNCHAVAEDVTVKDVETVKEEDVTGKAVIVGSCYTPEACEATCLGNVNKHGNTDELKRGDCAPDVDRDGQPMVCACCVLQSYS</sequence>
<feature type="signal peptide" evidence="1">
    <location>
        <begin position="1"/>
        <end position="20"/>
    </location>
</feature>
<organism evidence="2 3">
    <name type="scientific">Papaver nudicaule</name>
    <name type="common">Iceland poppy</name>
    <dbReference type="NCBI Taxonomy" id="74823"/>
    <lineage>
        <taxon>Eukaryota</taxon>
        <taxon>Viridiplantae</taxon>
        <taxon>Streptophyta</taxon>
        <taxon>Embryophyta</taxon>
        <taxon>Tracheophyta</taxon>
        <taxon>Spermatophyta</taxon>
        <taxon>Magnoliopsida</taxon>
        <taxon>Ranunculales</taxon>
        <taxon>Papaveraceae</taxon>
        <taxon>Papaveroideae</taxon>
        <taxon>Papaver</taxon>
    </lineage>
</organism>
<dbReference type="Proteomes" id="UP001177140">
    <property type="component" value="Unassembled WGS sequence"/>
</dbReference>